<evidence type="ECO:0000256" key="1">
    <source>
        <dbReference type="SAM" id="MobiDB-lite"/>
    </source>
</evidence>
<feature type="compositionally biased region" description="Basic and acidic residues" evidence="1">
    <location>
        <begin position="13"/>
        <end position="23"/>
    </location>
</feature>
<dbReference type="CDD" id="cd20335">
    <property type="entry name" value="BRcat_RBR"/>
    <property type="match status" value="1"/>
</dbReference>
<evidence type="ECO:0000313" key="2">
    <source>
        <dbReference type="EnsemblMetazoa" id="CJA11568.1"/>
    </source>
</evidence>
<feature type="region of interest" description="Disordered" evidence="1">
    <location>
        <begin position="1"/>
        <end position="30"/>
    </location>
</feature>
<dbReference type="PANTHER" id="PTHR31063:SF4">
    <property type="entry name" value="IBR DOMAIN-CONTAINING PROTEIN"/>
    <property type="match status" value="1"/>
</dbReference>
<dbReference type="Proteomes" id="UP000005237">
    <property type="component" value="Unassembled WGS sequence"/>
</dbReference>
<dbReference type="PANTHER" id="PTHR31063">
    <property type="entry name" value="PROTEIN CBG08668"/>
    <property type="match status" value="1"/>
</dbReference>
<sequence>MSSDTVVAEDPTMFEKPRGERRWLGKHHHHGKERLYQEVKDRTFIEKKVSSTGPLSQKATEKIGSSTKDGLQLNVVYSLDKKKRWKDADKINLLASPPEDVNAEVVERNALEQYGFMYPEKSTFAVHSRDINATDALGEFDVRSATSVSGRGQHYSNFAVVNREMSKKANAKMYKVREEEKEEETPVPTVSYNIYKTHPSSEVVGSQLFKGGKPVSKSGRHRANKNIDMVDEMHYHEDEEFSDEEEARPGQRDVAEEKLVMHLEHRLNTHVALTDYLVDNDKDKQKRQQKRKDSEQSYEIVDVEVLRPEPGYVDLLDIQSILRDEGHMFEQADVTFRNQSNNNYERQIKQLRGETGLTVKDLRENQFLIDASGWCQLENGDGETTTVIVITHLKNNTYNVLVNSTIANHPSKRGADFLRKQIANAATIKEAIALITTEILTCRKDIETLKLSSSFYGRKTLPEMLHDAHEWENAMLNMSWPNRYAHATWANSKELSTMGGKQDWKDVCSMIRKENRMRTCYTNEESCGVCHQKQRSFELFVVQNESRVECCDCLRNRFYQEFRAKRIPIDLQTDTADELEYLPTFIPLTVINLYIRMTAEQIYQDIGATGSFQKCPSCLSAVYFDEQPNADSGPEKTQNRSCPCGYTWCKYCDKAPHWPLMCGEFAEWEEKWLLRYSMMHAQGSGTEQLLQVTCSCAKSIYHVLLPADFIKCPTCKVEVNMNTMNTVFRHYYFPYQPRFRKLVDAGYYQVGKDYENSAYVPRGKVYTDINKIPGIKAQVLKACGEARDVRFNFTAYQRATNRELHLVRRYILPEGVSEDLFATSAYLAELVTAWMYMRNQYDRSITNTLAVLMETREELTRLLEGEDKNQHAILNGFKRMRNSVNGVVSAVVKMKKDANY</sequence>
<reference evidence="2" key="2">
    <citation type="submission" date="2022-06" db="UniProtKB">
        <authorList>
            <consortium name="EnsemblMetazoa"/>
        </authorList>
    </citation>
    <scope>IDENTIFICATION</scope>
    <source>
        <strain evidence="2">DF5081</strain>
    </source>
</reference>
<evidence type="ECO:0000313" key="3">
    <source>
        <dbReference type="Proteomes" id="UP000005237"/>
    </source>
</evidence>
<dbReference type="EnsemblMetazoa" id="CJA11568.1">
    <property type="protein sequence ID" value="CJA11568.1"/>
    <property type="gene ID" value="WBGene00130772"/>
</dbReference>
<name>A0A8R1HXY7_CAEJA</name>
<reference evidence="3" key="1">
    <citation type="submission" date="2010-08" db="EMBL/GenBank/DDBJ databases">
        <authorList>
            <consortium name="Caenorhabditis japonica Sequencing Consortium"/>
            <person name="Wilson R.K."/>
        </authorList>
    </citation>
    <scope>NUCLEOTIDE SEQUENCE [LARGE SCALE GENOMIC DNA]</scope>
    <source>
        <strain evidence="3">DF5081</strain>
    </source>
</reference>
<dbReference type="AlphaFoldDB" id="A0A8R1HXY7"/>
<keyword evidence="3" id="KW-1185">Reference proteome</keyword>
<accession>A0A8R1HXY7</accession>
<organism evidence="2 3">
    <name type="scientific">Caenorhabditis japonica</name>
    <dbReference type="NCBI Taxonomy" id="281687"/>
    <lineage>
        <taxon>Eukaryota</taxon>
        <taxon>Metazoa</taxon>
        <taxon>Ecdysozoa</taxon>
        <taxon>Nematoda</taxon>
        <taxon>Chromadorea</taxon>
        <taxon>Rhabditida</taxon>
        <taxon>Rhabditina</taxon>
        <taxon>Rhabditomorpha</taxon>
        <taxon>Rhabditoidea</taxon>
        <taxon>Rhabditidae</taxon>
        <taxon>Peloderinae</taxon>
        <taxon>Caenorhabditis</taxon>
    </lineage>
</organism>
<proteinExistence type="predicted"/>
<protein>
    <recommendedName>
        <fullName evidence="4">IBR domain-containing protein</fullName>
    </recommendedName>
</protein>
<evidence type="ECO:0008006" key="4">
    <source>
        <dbReference type="Google" id="ProtNLM"/>
    </source>
</evidence>